<dbReference type="Pfam" id="PF00644">
    <property type="entry name" value="PARP"/>
    <property type="match status" value="1"/>
</dbReference>
<dbReference type="SUPFAM" id="SSF56399">
    <property type="entry name" value="ADP-ribosylation"/>
    <property type="match status" value="1"/>
</dbReference>
<organism evidence="3 4">
    <name type="scientific">Dreissena polymorpha</name>
    <name type="common">Zebra mussel</name>
    <name type="synonym">Mytilus polymorpha</name>
    <dbReference type="NCBI Taxonomy" id="45954"/>
    <lineage>
        <taxon>Eukaryota</taxon>
        <taxon>Metazoa</taxon>
        <taxon>Spiralia</taxon>
        <taxon>Lophotrochozoa</taxon>
        <taxon>Mollusca</taxon>
        <taxon>Bivalvia</taxon>
        <taxon>Autobranchia</taxon>
        <taxon>Heteroconchia</taxon>
        <taxon>Euheterodonta</taxon>
        <taxon>Imparidentia</taxon>
        <taxon>Neoheterodontei</taxon>
        <taxon>Myida</taxon>
        <taxon>Dreissenoidea</taxon>
        <taxon>Dreissenidae</taxon>
        <taxon>Dreissena</taxon>
    </lineage>
</organism>
<dbReference type="InterPro" id="IPR012317">
    <property type="entry name" value="Poly(ADP-ribose)pol_cat_dom"/>
</dbReference>
<evidence type="ECO:0000256" key="1">
    <source>
        <dbReference type="RuleBase" id="RU362114"/>
    </source>
</evidence>
<accession>A0A9D4J8Z7</accession>
<proteinExistence type="predicted"/>
<keyword evidence="1" id="KW-0520">NAD</keyword>
<protein>
    <recommendedName>
        <fullName evidence="1">Poly [ADP-ribose] polymerase</fullName>
        <shortName evidence="1">PARP</shortName>
        <ecNumber evidence="1">2.4.2.-</ecNumber>
    </recommendedName>
</protein>
<reference evidence="3" key="2">
    <citation type="submission" date="2020-11" db="EMBL/GenBank/DDBJ databases">
        <authorList>
            <person name="McCartney M.A."/>
            <person name="Auch B."/>
            <person name="Kono T."/>
            <person name="Mallez S."/>
            <person name="Becker A."/>
            <person name="Gohl D.M."/>
            <person name="Silverstein K.A.T."/>
            <person name="Koren S."/>
            <person name="Bechman K.B."/>
            <person name="Herman A."/>
            <person name="Abrahante J.E."/>
            <person name="Garbe J."/>
        </authorList>
    </citation>
    <scope>NUCLEOTIDE SEQUENCE</scope>
    <source>
        <strain evidence="3">Duluth1</strain>
        <tissue evidence="3">Whole animal</tissue>
    </source>
</reference>
<dbReference type="PROSITE" id="PS51059">
    <property type="entry name" value="PARP_CATALYTIC"/>
    <property type="match status" value="1"/>
</dbReference>
<dbReference type="PANTHER" id="PTHR45740">
    <property type="entry name" value="POLY [ADP-RIBOSE] POLYMERASE"/>
    <property type="match status" value="1"/>
</dbReference>
<keyword evidence="1" id="KW-0808">Transferase</keyword>
<dbReference type="PANTHER" id="PTHR45740:SF2">
    <property type="entry name" value="POLY [ADP-RIBOSE] POLYMERASE"/>
    <property type="match status" value="1"/>
</dbReference>
<reference evidence="3" key="1">
    <citation type="journal article" date="2019" name="bioRxiv">
        <title>The Genome of the Zebra Mussel, Dreissena polymorpha: A Resource for Invasive Species Research.</title>
        <authorList>
            <person name="McCartney M.A."/>
            <person name="Auch B."/>
            <person name="Kono T."/>
            <person name="Mallez S."/>
            <person name="Zhang Y."/>
            <person name="Obille A."/>
            <person name="Becker A."/>
            <person name="Abrahante J.E."/>
            <person name="Garbe J."/>
            <person name="Badalamenti J.P."/>
            <person name="Herman A."/>
            <person name="Mangelson H."/>
            <person name="Liachko I."/>
            <person name="Sullivan S."/>
            <person name="Sone E.D."/>
            <person name="Koren S."/>
            <person name="Silverstein K.A.T."/>
            <person name="Beckman K.B."/>
            <person name="Gohl D.M."/>
        </authorList>
    </citation>
    <scope>NUCLEOTIDE SEQUENCE</scope>
    <source>
        <strain evidence="3">Duluth1</strain>
        <tissue evidence="3">Whole animal</tissue>
    </source>
</reference>
<dbReference type="GO" id="GO:1990404">
    <property type="term" value="F:NAD+-protein mono-ADP-ribosyltransferase activity"/>
    <property type="evidence" value="ECO:0007669"/>
    <property type="project" value="TreeGrafter"/>
</dbReference>
<keyword evidence="1" id="KW-0328">Glycosyltransferase</keyword>
<evidence type="ECO:0000259" key="2">
    <source>
        <dbReference type="PROSITE" id="PS51059"/>
    </source>
</evidence>
<dbReference type="Gene3D" id="3.90.228.10">
    <property type="match status" value="1"/>
</dbReference>
<comment type="caution">
    <text evidence="3">The sequence shown here is derived from an EMBL/GenBank/DDBJ whole genome shotgun (WGS) entry which is preliminary data.</text>
</comment>
<dbReference type="InterPro" id="IPR051712">
    <property type="entry name" value="ARTD-AVP"/>
</dbReference>
<evidence type="ECO:0000313" key="4">
    <source>
        <dbReference type="Proteomes" id="UP000828390"/>
    </source>
</evidence>
<gene>
    <name evidence="3" type="ORF">DPMN_132528</name>
</gene>
<feature type="domain" description="PARP catalytic" evidence="2">
    <location>
        <begin position="1"/>
        <end position="134"/>
    </location>
</feature>
<dbReference type="EMBL" id="JAIWYP010000006">
    <property type="protein sequence ID" value="KAH3804246.1"/>
    <property type="molecule type" value="Genomic_DNA"/>
</dbReference>
<dbReference type="GO" id="GO:0003950">
    <property type="term" value="F:NAD+ poly-ADP-ribosyltransferase activity"/>
    <property type="evidence" value="ECO:0007669"/>
    <property type="project" value="UniProtKB-UniRule"/>
</dbReference>
<dbReference type="EC" id="2.4.2.-" evidence="1"/>
<dbReference type="AlphaFoldDB" id="A0A9D4J8Z7"/>
<name>A0A9D4J8Z7_DREPO</name>
<sequence>MNGKFGANEKILFHGTKPDVIHTACTQNLDIRLAGTNVGAILGNGIYFASTAKMSDSYATPDPTTGYMYMFQCRVLVGEWTQGQQGLRRPPEVAQTSACQVRLYDSCVDNIRNPSIFCIFGQNQYYPEYIIEYK</sequence>
<evidence type="ECO:0000313" key="3">
    <source>
        <dbReference type="EMBL" id="KAH3804246.1"/>
    </source>
</evidence>
<dbReference type="GO" id="GO:0005634">
    <property type="term" value="C:nucleus"/>
    <property type="evidence" value="ECO:0007669"/>
    <property type="project" value="TreeGrafter"/>
</dbReference>
<dbReference type="Proteomes" id="UP000828390">
    <property type="component" value="Unassembled WGS sequence"/>
</dbReference>
<keyword evidence="4" id="KW-1185">Reference proteome</keyword>